<evidence type="ECO:0000313" key="3">
    <source>
        <dbReference type="EMBL" id="QOV33122.1"/>
    </source>
</evidence>
<dbReference type="KEGG" id="sfeu:IM697_22925"/>
<evidence type="ECO:0000256" key="1">
    <source>
        <dbReference type="SAM" id="Phobius"/>
    </source>
</evidence>
<reference evidence="3 4" key="1">
    <citation type="submission" date="2020-10" db="EMBL/GenBank/DDBJ databases">
        <title>Streptomyces ferrugineus complate genome analysis.</title>
        <authorList>
            <person name="Anwar N."/>
        </authorList>
    </citation>
    <scope>NUCLEOTIDE SEQUENCE [LARGE SCALE GENOMIC DNA]</scope>
    <source>
        <strain evidence="3 4">CCTCC AA2014009</strain>
    </source>
</reference>
<sequence>MGTLPLPLPGQAMAARSPGYAIAPSTAFGYLGLILVLPQWRGRAGCVAGCFAAAGCTALSCCTLPNVIALVVFSGQSFVEEPVDSVGTVVAWAAISAVSTPLRTACRADTAGA</sequence>
<keyword evidence="4" id="KW-1185">Reference proteome</keyword>
<organism evidence="3 4">
    <name type="scientific">Streptomyces ferrugineus</name>
    <dbReference type="NCBI Taxonomy" id="1413221"/>
    <lineage>
        <taxon>Bacteria</taxon>
        <taxon>Bacillati</taxon>
        <taxon>Actinomycetota</taxon>
        <taxon>Actinomycetes</taxon>
        <taxon>Kitasatosporales</taxon>
        <taxon>Streptomycetaceae</taxon>
        <taxon>Streptomyces</taxon>
    </lineage>
</organism>
<dbReference type="InterPro" id="IPR007349">
    <property type="entry name" value="DUF418"/>
</dbReference>
<feature type="transmembrane region" description="Helical" evidence="1">
    <location>
        <begin position="20"/>
        <end position="38"/>
    </location>
</feature>
<dbReference type="AlphaFoldDB" id="A0A7M2SA30"/>
<protein>
    <submittedName>
        <fullName evidence="3">DUF418 domain-containing protein</fullName>
    </submittedName>
</protein>
<evidence type="ECO:0000259" key="2">
    <source>
        <dbReference type="Pfam" id="PF04235"/>
    </source>
</evidence>
<keyword evidence="1" id="KW-0472">Membrane</keyword>
<name>A0A7M2SA30_9ACTN</name>
<evidence type="ECO:0000313" key="4">
    <source>
        <dbReference type="Proteomes" id="UP000594205"/>
    </source>
</evidence>
<keyword evidence="1" id="KW-0812">Transmembrane</keyword>
<accession>A0A7M2SA30</accession>
<keyword evidence="1" id="KW-1133">Transmembrane helix</keyword>
<gene>
    <name evidence="3" type="ORF">IM697_22925</name>
</gene>
<proteinExistence type="predicted"/>
<dbReference type="Proteomes" id="UP000594205">
    <property type="component" value="Chromosome"/>
</dbReference>
<feature type="transmembrane region" description="Helical" evidence="1">
    <location>
        <begin position="50"/>
        <end position="73"/>
    </location>
</feature>
<dbReference type="Pfam" id="PF04235">
    <property type="entry name" value="DUF418"/>
    <property type="match status" value="1"/>
</dbReference>
<feature type="domain" description="DUF418" evidence="2">
    <location>
        <begin position="18"/>
        <end position="98"/>
    </location>
</feature>
<dbReference type="EMBL" id="CP063373">
    <property type="protein sequence ID" value="QOV33122.1"/>
    <property type="molecule type" value="Genomic_DNA"/>
</dbReference>